<keyword evidence="3 5" id="KW-1133">Transmembrane helix</keyword>
<feature type="domain" description="3-oxo-5-alpha-steroid 4-dehydrogenase C-terminal" evidence="6">
    <location>
        <begin position="228"/>
        <end position="328"/>
    </location>
</feature>
<keyword evidence="5" id="KW-0256">Endoplasmic reticulum</keyword>
<dbReference type="EMBL" id="MU005765">
    <property type="protein sequence ID" value="KAF2712889.1"/>
    <property type="molecule type" value="Genomic_DNA"/>
</dbReference>
<dbReference type="GO" id="GO:0016095">
    <property type="term" value="P:polyprenol catabolic process"/>
    <property type="evidence" value="ECO:0007669"/>
    <property type="project" value="UniProtKB-UniRule"/>
</dbReference>
<dbReference type="OrthoDB" id="541710at2759"/>
<dbReference type="GO" id="GO:0005789">
    <property type="term" value="C:endoplasmic reticulum membrane"/>
    <property type="evidence" value="ECO:0007669"/>
    <property type="project" value="UniProtKB-SubCell"/>
</dbReference>
<keyword evidence="4 5" id="KW-0472">Membrane</keyword>
<dbReference type="Proteomes" id="UP000799428">
    <property type="component" value="Unassembled WGS sequence"/>
</dbReference>
<protein>
    <recommendedName>
        <fullName evidence="5">Polyprenal reductase</fullName>
        <ecNumber evidence="5">1.3.1.94</ecNumber>
    </recommendedName>
</protein>
<comment type="function">
    <text evidence="5">Plays a key role in early steps of protein N-linked glycosylation by being involved in the conversion of polyprenol into dolichol. Acts as a polyprenal reductase that mediates the reduction of polyprenal into dolichal in a NADP-dependent mechanism. Dolichols are required for the synthesis of dolichol-linked monosaccharides and the oligosaccharide precursor used for N-glycosylation.</text>
</comment>
<feature type="transmembrane region" description="Helical" evidence="5">
    <location>
        <begin position="216"/>
        <end position="235"/>
    </location>
</feature>
<gene>
    <name evidence="7" type="ORF">K504DRAFT_461467</name>
</gene>
<dbReference type="UniPathway" id="UPA00378"/>
<evidence type="ECO:0000256" key="3">
    <source>
        <dbReference type="ARBA" id="ARBA00022989"/>
    </source>
</evidence>
<keyword evidence="5" id="KW-0560">Oxidoreductase</keyword>
<feature type="transmembrane region" description="Helical" evidence="5">
    <location>
        <begin position="167"/>
        <end position="187"/>
    </location>
</feature>
<dbReference type="GO" id="GO:0006488">
    <property type="term" value="P:dolichol-linked oligosaccharide biosynthetic process"/>
    <property type="evidence" value="ECO:0007669"/>
    <property type="project" value="UniProtKB-UniRule"/>
</dbReference>
<dbReference type="PANTHER" id="PTHR14624:SF0">
    <property type="entry name" value="POLYPRENOL REDUCTASE"/>
    <property type="match status" value="1"/>
</dbReference>
<feature type="transmembrane region" description="Helical" evidence="5">
    <location>
        <begin position="41"/>
        <end position="62"/>
    </location>
</feature>
<accession>A0A6G1KJ68</accession>
<dbReference type="PROSITE" id="PS50244">
    <property type="entry name" value="S5A_REDUCTASE"/>
    <property type="match status" value="1"/>
</dbReference>
<evidence type="ECO:0000313" key="7">
    <source>
        <dbReference type="EMBL" id="KAF2712889.1"/>
    </source>
</evidence>
<comment type="subcellular location">
    <subcellularLocation>
        <location evidence="1">Endomembrane system</location>
        <topology evidence="1">Multi-pass membrane protein</topology>
    </subcellularLocation>
    <subcellularLocation>
        <location evidence="5">Endoplasmic reticulum membrane</location>
    </subcellularLocation>
</comment>
<dbReference type="InterPro" id="IPR001104">
    <property type="entry name" value="3-oxo-5_a-steroid_4-DH_C"/>
</dbReference>
<comment type="similarity">
    <text evidence="5">Belongs to the steroid 5-alpha reductase family. Polyprenal reductase subfamily.</text>
</comment>
<keyword evidence="5" id="KW-0521">NADP</keyword>
<name>A0A6G1KJ68_9PLEO</name>
<dbReference type="GO" id="GO:0160198">
    <property type="term" value="F:polyprenal reductase activity"/>
    <property type="evidence" value="ECO:0007669"/>
    <property type="project" value="UniProtKB-EC"/>
</dbReference>
<evidence type="ECO:0000256" key="5">
    <source>
        <dbReference type="RuleBase" id="RU367081"/>
    </source>
</evidence>
<feature type="transmembrane region" description="Helical" evidence="5">
    <location>
        <begin position="282"/>
        <end position="302"/>
    </location>
</feature>
<comment type="pathway">
    <text evidence="5">Protein modification; protein glycosylation.</text>
</comment>
<evidence type="ECO:0000313" key="8">
    <source>
        <dbReference type="Proteomes" id="UP000799428"/>
    </source>
</evidence>
<evidence type="ECO:0000256" key="1">
    <source>
        <dbReference type="ARBA" id="ARBA00004127"/>
    </source>
</evidence>
<dbReference type="PANTHER" id="PTHR14624">
    <property type="entry name" value="DFG10 PROTEIN"/>
    <property type="match status" value="1"/>
</dbReference>
<keyword evidence="2 5" id="KW-0812">Transmembrane</keyword>
<feature type="transmembrane region" description="Helical" evidence="5">
    <location>
        <begin position="108"/>
        <end position="124"/>
    </location>
</feature>
<sequence>MDVMDAMDAMDAINAIIAINAINAISAMDAIAALLPPVYVMLRAFYLGASTLILVIQAIPALRARFLAYGSRATSSDEDEPPIAPKQPSTYLDQLLDYLASFQVPHNYFTHFYILSVACSLYWAWQQWNLALKSAPSSMAWVLMLIQGGRRLAESYSYTSKSKSRMWIGHYILGLVFYLTINVAVWIEYDPRFCSHARQCTDSSRTMGLFEPKLNLVFPAILLFHGLQHMYHAYLYRLRSDNTTYQMPGHPTFPNLLCPHYTCEVMIYLLLSYLGAPASMRWNKTLLCATVFVAVNLGVTAAGTREWYVSRFGAEKMKRAKMMVPFVW</sequence>
<dbReference type="GO" id="GO:0003865">
    <property type="term" value="F:3-oxo-5-alpha-steroid 4-dehydrogenase activity"/>
    <property type="evidence" value="ECO:0007669"/>
    <property type="project" value="TreeGrafter"/>
</dbReference>
<reference evidence="7" key="1">
    <citation type="journal article" date="2020" name="Stud. Mycol.">
        <title>101 Dothideomycetes genomes: a test case for predicting lifestyles and emergence of pathogens.</title>
        <authorList>
            <person name="Haridas S."/>
            <person name="Albert R."/>
            <person name="Binder M."/>
            <person name="Bloem J."/>
            <person name="Labutti K."/>
            <person name="Salamov A."/>
            <person name="Andreopoulos B."/>
            <person name="Baker S."/>
            <person name="Barry K."/>
            <person name="Bills G."/>
            <person name="Bluhm B."/>
            <person name="Cannon C."/>
            <person name="Castanera R."/>
            <person name="Culley D."/>
            <person name="Daum C."/>
            <person name="Ezra D."/>
            <person name="Gonzalez J."/>
            <person name="Henrissat B."/>
            <person name="Kuo A."/>
            <person name="Liang C."/>
            <person name="Lipzen A."/>
            <person name="Lutzoni F."/>
            <person name="Magnuson J."/>
            <person name="Mondo S."/>
            <person name="Nolan M."/>
            <person name="Ohm R."/>
            <person name="Pangilinan J."/>
            <person name="Park H.-J."/>
            <person name="Ramirez L."/>
            <person name="Alfaro M."/>
            <person name="Sun H."/>
            <person name="Tritt A."/>
            <person name="Yoshinaga Y."/>
            <person name="Zwiers L.-H."/>
            <person name="Turgeon B."/>
            <person name="Goodwin S."/>
            <person name="Spatafora J."/>
            <person name="Crous P."/>
            <person name="Grigoriev I."/>
        </authorList>
    </citation>
    <scope>NUCLEOTIDE SEQUENCE</scope>
    <source>
        <strain evidence="7">CBS 279.74</strain>
    </source>
</reference>
<feature type="transmembrane region" description="Helical" evidence="5">
    <location>
        <begin position="12"/>
        <end position="35"/>
    </location>
</feature>
<dbReference type="InterPro" id="IPR039698">
    <property type="entry name" value="Dfg10/SRD5A3"/>
</dbReference>
<evidence type="ECO:0000256" key="2">
    <source>
        <dbReference type="ARBA" id="ARBA00022692"/>
    </source>
</evidence>
<proteinExistence type="inferred from homology"/>
<dbReference type="GO" id="GO:0102389">
    <property type="term" value="F:polyprenol reductase activity"/>
    <property type="evidence" value="ECO:0007669"/>
    <property type="project" value="UniProtKB-UniRule"/>
</dbReference>
<evidence type="ECO:0000256" key="4">
    <source>
        <dbReference type="ARBA" id="ARBA00023136"/>
    </source>
</evidence>
<comment type="catalytic activity">
    <reaction evidence="5">
        <text>a di-trans,poly-cis-dolichal + NADP(+) = a di-trans,poly-cis-polyprenal + NADPH + H(+)</text>
        <dbReference type="Rhea" id="RHEA:80727"/>
        <dbReference type="Rhea" id="RHEA-COMP:19536"/>
        <dbReference type="Rhea" id="RHEA-COMP:19537"/>
        <dbReference type="ChEBI" id="CHEBI:15378"/>
        <dbReference type="ChEBI" id="CHEBI:57783"/>
        <dbReference type="ChEBI" id="CHEBI:58349"/>
        <dbReference type="ChEBI" id="CHEBI:231623"/>
        <dbReference type="ChEBI" id="CHEBI:231637"/>
        <dbReference type="EC" id="1.3.1.94"/>
    </reaction>
    <physiologicalReaction direction="right-to-left" evidence="5">
        <dbReference type="Rhea" id="RHEA:80729"/>
    </physiologicalReaction>
</comment>
<dbReference type="Pfam" id="PF02544">
    <property type="entry name" value="Steroid_dh"/>
    <property type="match status" value="1"/>
</dbReference>
<feature type="transmembrane region" description="Helical" evidence="5">
    <location>
        <begin position="256"/>
        <end position="276"/>
    </location>
</feature>
<evidence type="ECO:0000259" key="6">
    <source>
        <dbReference type="Pfam" id="PF02544"/>
    </source>
</evidence>
<organism evidence="7 8">
    <name type="scientific">Pleomassaria siparia CBS 279.74</name>
    <dbReference type="NCBI Taxonomy" id="1314801"/>
    <lineage>
        <taxon>Eukaryota</taxon>
        <taxon>Fungi</taxon>
        <taxon>Dikarya</taxon>
        <taxon>Ascomycota</taxon>
        <taxon>Pezizomycotina</taxon>
        <taxon>Dothideomycetes</taxon>
        <taxon>Pleosporomycetidae</taxon>
        <taxon>Pleosporales</taxon>
        <taxon>Pleomassariaceae</taxon>
        <taxon>Pleomassaria</taxon>
    </lineage>
</organism>
<dbReference type="EC" id="1.3.1.94" evidence="5"/>
<dbReference type="AlphaFoldDB" id="A0A6G1KJ68"/>
<keyword evidence="8" id="KW-1185">Reference proteome</keyword>